<dbReference type="Proteomes" id="UP001601976">
    <property type="component" value="Unassembled WGS sequence"/>
</dbReference>
<dbReference type="RefSeq" id="WP_387898521.1">
    <property type="nucleotide sequence ID" value="NZ_JBIAPK010000013.1"/>
</dbReference>
<proteinExistence type="predicted"/>
<feature type="compositionally biased region" description="Pro residues" evidence="1">
    <location>
        <begin position="69"/>
        <end position="79"/>
    </location>
</feature>
<keyword evidence="3" id="KW-1185">Reference proteome</keyword>
<name>A0ABW6RNH7_9ACTN</name>
<accession>A0ABW6RNH7</accession>
<feature type="region of interest" description="Disordered" evidence="1">
    <location>
        <begin position="39"/>
        <end position="79"/>
    </location>
</feature>
<evidence type="ECO:0000256" key="1">
    <source>
        <dbReference type="SAM" id="MobiDB-lite"/>
    </source>
</evidence>
<evidence type="ECO:0000313" key="2">
    <source>
        <dbReference type="EMBL" id="MFF3343125.1"/>
    </source>
</evidence>
<comment type="caution">
    <text evidence="2">The sequence shown here is derived from an EMBL/GenBank/DDBJ whole genome shotgun (WGS) entry which is preliminary data.</text>
</comment>
<evidence type="ECO:0000313" key="3">
    <source>
        <dbReference type="Proteomes" id="UP001601976"/>
    </source>
</evidence>
<sequence>MLTGYYLTAERLALNLKDDPESEMRRRIIDQVLGASARMNNAAQDAAEPPAPPRRKKKKAAVPTRAVPVGPPPLMPGSR</sequence>
<protein>
    <submittedName>
        <fullName evidence="2">Uncharacterized protein</fullName>
    </submittedName>
</protein>
<organism evidence="2 3">
    <name type="scientific">Streptomyces flavidovirens</name>
    <dbReference type="NCBI Taxonomy" id="67298"/>
    <lineage>
        <taxon>Bacteria</taxon>
        <taxon>Bacillati</taxon>
        <taxon>Actinomycetota</taxon>
        <taxon>Actinomycetes</taxon>
        <taxon>Kitasatosporales</taxon>
        <taxon>Streptomycetaceae</taxon>
        <taxon>Streptomyces</taxon>
    </lineage>
</organism>
<reference evidence="2 3" key="1">
    <citation type="submission" date="2024-10" db="EMBL/GenBank/DDBJ databases">
        <title>The Natural Products Discovery Center: Release of the First 8490 Sequenced Strains for Exploring Actinobacteria Biosynthetic Diversity.</title>
        <authorList>
            <person name="Kalkreuter E."/>
            <person name="Kautsar S.A."/>
            <person name="Yang D."/>
            <person name="Bader C.D."/>
            <person name="Teijaro C.N."/>
            <person name="Fluegel L."/>
            <person name="Davis C.M."/>
            <person name="Simpson J.R."/>
            <person name="Lauterbach L."/>
            <person name="Steele A.D."/>
            <person name="Gui C."/>
            <person name="Meng S."/>
            <person name="Li G."/>
            <person name="Viehrig K."/>
            <person name="Ye F."/>
            <person name="Su P."/>
            <person name="Kiefer A.F."/>
            <person name="Nichols A."/>
            <person name="Cepeda A.J."/>
            <person name="Yan W."/>
            <person name="Fan B."/>
            <person name="Jiang Y."/>
            <person name="Adhikari A."/>
            <person name="Zheng C.-J."/>
            <person name="Schuster L."/>
            <person name="Cowan T.M."/>
            <person name="Smanski M.J."/>
            <person name="Chevrette M.G."/>
            <person name="De Carvalho L.P.S."/>
            <person name="Shen B."/>
        </authorList>
    </citation>
    <scope>NUCLEOTIDE SEQUENCE [LARGE SCALE GENOMIC DNA]</scope>
    <source>
        <strain evidence="2 3">NPDC003029</strain>
    </source>
</reference>
<gene>
    <name evidence="2" type="ORF">ACFYWW_31185</name>
</gene>
<dbReference type="EMBL" id="JBIAPK010000013">
    <property type="protein sequence ID" value="MFF3343125.1"/>
    <property type="molecule type" value="Genomic_DNA"/>
</dbReference>